<keyword evidence="2" id="KW-0808">Transferase</keyword>
<dbReference type="InterPro" id="IPR029044">
    <property type="entry name" value="Nucleotide-diphossugar_trans"/>
</dbReference>
<organism evidence="2 3">
    <name type="scientific">Nocardioides zeae</name>
    <dbReference type="NCBI Taxonomy" id="1457234"/>
    <lineage>
        <taxon>Bacteria</taxon>
        <taxon>Bacillati</taxon>
        <taxon>Actinomycetota</taxon>
        <taxon>Actinomycetes</taxon>
        <taxon>Propionibacteriales</taxon>
        <taxon>Nocardioidaceae</taxon>
        <taxon>Nocardioides</taxon>
    </lineage>
</organism>
<dbReference type="InterPro" id="IPR001173">
    <property type="entry name" value="Glyco_trans_2-like"/>
</dbReference>
<keyword evidence="3" id="KW-1185">Reference proteome</keyword>
<dbReference type="SUPFAM" id="SSF53448">
    <property type="entry name" value="Nucleotide-diphospho-sugar transferases"/>
    <property type="match status" value="1"/>
</dbReference>
<gene>
    <name evidence="2" type="primary">mftF</name>
    <name evidence="2" type="ORF">G3T38_06410</name>
</gene>
<feature type="domain" description="Glycosyltransferase 2-like" evidence="1">
    <location>
        <begin position="92"/>
        <end position="203"/>
    </location>
</feature>
<proteinExistence type="predicted"/>
<dbReference type="Pfam" id="PF00535">
    <property type="entry name" value="Glycos_transf_2"/>
    <property type="match status" value="1"/>
</dbReference>
<dbReference type="Proteomes" id="UP000468687">
    <property type="component" value="Unassembled WGS sequence"/>
</dbReference>
<accession>A0A6P0HJT8</accession>
<evidence type="ECO:0000313" key="3">
    <source>
        <dbReference type="Proteomes" id="UP000468687"/>
    </source>
</evidence>
<dbReference type="PANTHER" id="PTHR43646">
    <property type="entry name" value="GLYCOSYLTRANSFERASE"/>
    <property type="match status" value="1"/>
</dbReference>
<dbReference type="RefSeq" id="WP_163771256.1">
    <property type="nucleotide sequence ID" value="NZ_JAAGXA010000003.1"/>
</dbReference>
<dbReference type="NCBIfam" id="TIGR03965">
    <property type="entry name" value="mycofact_glyco"/>
    <property type="match status" value="1"/>
</dbReference>
<dbReference type="AlphaFoldDB" id="A0A6P0HJT8"/>
<comment type="caution">
    <text evidence="2">The sequence shown here is derived from an EMBL/GenBank/DDBJ whole genome shotgun (WGS) entry which is preliminary data.</text>
</comment>
<protein>
    <submittedName>
        <fullName evidence="2">Mycofactocin system glycosyltransferase</fullName>
    </submittedName>
</protein>
<evidence type="ECO:0000259" key="1">
    <source>
        <dbReference type="Pfam" id="PF00535"/>
    </source>
</evidence>
<dbReference type="InterPro" id="IPR023981">
    <property type="entry name" value="MftF"/>
</dbReference>
<dbReference type="PANTHER" id="PTHR43646:SF6">
    <property type="entry name" value="PRE-MYCOFACTOCIN GLYCOSYLTRANSFERASE"/>
    <property type="match status" value="1"/>
</dbReference>
<evidence type="ECO:0000313" key="2">
    <source>
        <dbReference type="EMBL" id="NEN77905.1"/>
    </source>
</evidence>
<name>A0A6P0HJT8_9ACTN</name>
<reference evidence="2 3" key="1">
    <citation type="journal article" date="2014" name="Int. J. Syst. Evol. Microbiol.">
        <title>Nocardioides zeae sp. nov., isolated from the stem of Zea mays.</title>
        <authorList>
            <person name="Glaeser S.P."/>
            <person name="McInroy J.A."/>
            <person name="Busse H.J."/>
            <person name="Kampfer P."/>
        </authorList>
    </citation>
    <scope>NUCLEOTIDE SEQUENCE [LARGE SCALE GENOMIC DNA]</scope>
    <source>
        <strain evidence="2 3">JCM 30728</strain>
    </source>
</reference>
<dbReference type="EMBL" id="JAAGXA010000003">
    <property type="protein sequence ID" value="NEN77905.1"/>
    <property type="molecule type" value="Genomic_DNA"/>
</dbReference>
<sequence>MTVPPPPAHPPLPEGTRVVLDAGVRRYGALLVGGAPVRAVRLGAGGVRLLEGGSFALDGTAGRAGLAAQLVGAGLAAYVAEEPPPTGDDVLVVVPAHERADGVERLLTTLAGAVRVLVVDDASPDPGPLAAAAARHGADVLRLPTNLGPAGARNAGLAEARRRGATYVLFVDSDVVVTVDELHRLRAAFVDPGLAVVAPRIRGLVETGSALTRYEAVASSLDRGPRSAFVAPGTAVAYVPSAVLLARVAALGEGFAADLRVGEDVDLVWRLVGAGWRVRYDAGATARHDHRVALGAWARRRADYGGSAAVLAARHGDLVAPAVLAPLGVAQVAALLLQRPVPTAVAGGASVVVAARLARRLGGDADARRTATSLTLLATWMNVEQVATGLLRHHWPLTVVGLATSRRVRRLVAAAVVADTAAGWVRQRPAMEPATYAVLRRLDDLTYGWGVWRGAVSERSVRSLLPAWRRS</sequence>
<dbReference type="GO" id="GO:0016740">
    <property type="term" value="F:transferase activity"/>
    <property type="evidence" value="ECO:0007669"/>
    <property type="project" value="UniProtKB-KW"/>
</dbReference>
<dbReference type="Gene3D" id="3.90.550.10">
    <property type="entry name" value="Spore Coat Polysaccharide Biosynthesis Protein SpsA, Chain A"/>
    <property type="match status" value="1"/>
</dbReference>